<evidence type="ECO:0000256" key="3">
    <source>
        <dbReference type="ARBA" id="ARBA00022676"/>
    </source>
</evidence>
<comment type="pathway">
    <text evidence="1 5">Purine metabolism; purine nucleoside salvage.</text>
</comment>
<evidence type="ECO:0000313" key="9">
    <source>
        <dbReference type="Proteomes" id="UP001139125"/>
    </source>
</evidence>
<sequence>MSLPDYITDIKNFLTDNDFPEQIDSAVILGSGLGTFGDHIQDALSIEYSEIPDFPQSTVVGHSGSLICGVVEGKTVLAFSGRFHHYEGHAFAKTVLPVQLAKAFDVDKLIISNAAGGINLRYRVGDLMIIDSIIKQYMMVSEPAVNTWSSKFEKYAREVKAIARDLNIETQTGTYLYVKGPNYESKAEIRAFRKMGGDAVGMSTAPELIEAAKLGVKTAAVSLITNAAAGVTDQKLDHAEVKEAADQKKGVFAKLVKGLIKEF</sequence>
<name>A0A9X2RF63_9BACT</name>
<proteinExistence type="inferred from homology"/>
<evidence type="ECO:0000256" key="1">
    <source>
        <dbReference type="ARBA" id="ARBA00005058"/>
    </source>
</evidence>
<dbReference type="NCBIfam" id="TIGR01697">
    <property type="entry name" value="PNPH-PUNA-XAPA"/>
    <property type="match status" value="1"/>
</dbReference>
<dbReference type="CDD" id="cd09009">
    <property type="entry name" value="PNP-EcPNPII_like"/>
    <property type="match status" value="1"/>
</dbReference>
<dbReference type="AlphaFoldDB" id="A0A9X2RF63"/>
<dbReference type="InterPro" id="IPR000845">
    <property type="entry name" value="Nucleoside_phosphorylase_d"/>
</dbReference>
<dbReference type="EMBL" id="JANDBC010000001">
    <property type="protein sequence ID" value="MCP9290638.1"/>
    <property type="molecule type" value="Genomic_DNA"/>
</dbReference>
<dbReference type="GO" id="GO:0009116">
    <property type="term" value="P:nucleoside metabolic process"/>
    <property type="evidence" value="ECO:0007669"/>
    <property type="project" value="InterPro"/>
</dbReference>
<keyword evidence="4 5" id="KW-0808">Transferase</keyword>
<dbReference type="InterPro" id="IPR035994">
    <property type="entry name" value="Nucleoside_phosphorylase_sf"/>
</dbReference>
<feature type="domain" description="Nucleoside phosphorylase" evidence="7">
    <location>
        <begin position="26"/>
        <end position="261"/>
    </location>
</feature>
<comment type="similarity">
    <text evidence="2 5">Belongs to the PNP/MTAP phosphorylase family.</text>
</comment>
<dbReference type="PIRSF" id="PIRSF000477">
    <property type="entry name" value="PurNPase"/>
    <property type="match status" value="1"/>
</dbReference>
<dbReference type="GO" id="GO:0005737">
    <property type="term" value="C:cytoplasm"/>
    <property type="evidence" value="ECO:0007669"/>
    <property type="project" value="TreeGrafter"/>
</dbReference>
<comment type="caution">
    <text evidence="8">The sequence shown here is derived from an EMBL/GenBank/DDBJ whole genome shotgun (WGS) entry which is preliminary data.</text>
</comment>
<dbReference type="InterPro" id="IPR011268">
    <property type="entry name" value="Purine_phosphorylase"/>
</dbReference>
<feature type="binding site" evidence="6">
    <location>
        <position position="184"/>
    </location>
    <ligand>
        <name>a purine D-ribonucleoside</name>
        <dbReference type="ChEBI" id="CHEBI:142355"/>
    </ligand>
</feature>
<evidence type="ECO:0000256" key="6">
    <source>
        <dbReference type="PIRSR" id="PIRSR000477-2"/>
    </source>
</evidence>
<gene>
    <name evidence="8" type="ORF">NM125_03455</name>
</gene>
<feature type="binding site" evidence="6">
    <location>
        <position position="114"/>
    </location>
    <ligand>
        <name>phosphate</name>
        <dbReference type="ChEBI" id="CHEBI:43474"/>
    </ligand>
</feature>
<dbReference type="Proteomes" id="UP001139125">
    <property type="component" value="Unassembled WGS sequence"/>
</dbReference>
<keyword evidence="3 5" id="KW-0328">Glycosyltransferase</keyword>
<dbReference type="RefSeq" id="WP_255132896.1">
    <property type="nucleotide sequence ID" value="NZ_JANDBC010000001.1"/>
</dbReference>
<evidence type="ECO:0000313" key="8">
    <source>
        <dbReference type="EMBL" id="MCP9290638.1"/>
    </source>
</evidence>
<dbReference type="Pfam" id="PF01048">
    <property type="entry name" value="PNP_UDP_1"/>
    <property type="match status" value="1"/>
</dbReference>
<evidence type="ECO:0000256" key="4">
    <source>
        <dbReference type="ARBA" id="ARBA00022679"/>
    </source>
</evidence>
<feature type="binding site" evidence="6">
    <location>
        <position position="226"/>
    </location>
    <ligand>
        <name>a purine D-ribonucleoside</name>
        <dbReference type="ChEBI" id="CHEBI:142355"/>
    </ligand>
</feature>
<feature type="binding site" evidence="6">
    <location>
        <position position="62"/>
    </location>
    <ligand>
        <name>phosphate</name>
        <dbReference type="ChEBI" id="CHEBI:43474"/>
    </ligand>
</feature>
<dbReference type="PANTHER" id="PTHR11904:SF9">
    <property type="entry name" value="PURINE NUCLEOSIDE PHOSPHORYLASE-RELATED"/>
    <property type="match status" value="1"/>
</dbReference>
<organism evidence="8 9">
    <name type="scientific">Gracilimonas sediminicola</name>
    <dbReference type="NCBI Taxonomy" id="2952158"/>
    <lineage>
        <taxon>Bacteria</taxon>
        <taxon>Pseudomonadati</taxon>
        <taxon>Balneolota</taxon>
        <taxon>Balneolia</taxon>
        <taxon>Balneolales</taxon>
        <taxon>Balneolaceae</taxon>
        <taxon>Gracilimonas</taxon>
    </lineage>
</organism>
<dbReference type="GO" id="GO:0004731">
    <property type="term" value="F:purine-nucleoside phosphorylase activity"/>
    <property type="evidence" value="ECO:0007669"/>
    <property type="project" value="UniProtKB-EC"/>
</dbReference>
<dbReference type="SUPFAM" id="SSF53167">
    <property type="entry name" value="Purine and uridine phosphorylases"/>
    <property type="match status" value="1"/>
</dbReference>
<keyword evidence="9" id="KW-1185">Reference proteome</keyword>
<feature type="binding site" evidence="6">
    <location>
        <begin position="82"/>
        <end position="84"/>
    </location>
    <ligand>
        <name>phosphate</name>
        <dbReference type="ChEBI" id="CHEBI:43474"/>
    </ligand>
</feature>
<accession>A0A9X2RF63</accession>
<dbReference type="PANTHER" id="PTHR11904">
    <property type="entry name" value="METHYLTHIOADENOSINE/PURINE NUCLEOSIDE PHOSPHORYLASE"/>
    <property type="match status" value="1"/>
</dbReference>
<evidence type="ECO:0000256" key="5">
    <source>
        <dbReference type="PIRNR" id="PIRNR000477"/>
    </source>
</evidence>
<feature type="binding site" evidence="6">
    <location>
        <position position="31"/>
    </location>
    <ligand>
        <name>phosphate</name>
        <dbReference type="ChEBI" id="CHEBI:43474"/>
    </ligand>
</feature>
<evidence type="ECO:0000259" key="7">
    <source>
        <dbReference type="Pfam" id="PF01048"/>
    </source>
</evidence>
<comment type="function">
    <text evidence="5">The purine nucleoside phosphorylases catalyze the phosphorolytic breakdown of the N-glycosidic bond in the beta-(deoxy)ribonucleoside molecules, with the formation of the corresponding free purine bases and pentose-1-phosphate.</text>
</comment>
<dbReference type="Gene3D" id="3.40.50.1580">
    <property type="entry name" value="Nucleoside phosphorylase domain"/>
    <property type="match status" value="1"/>
</dbReference>
<evidence type="ECO:0000256" key="2">
    <source>
        <dbReference type="ARBA" id="ARBA00006751"/>
    </source>
</evidence>
<dbReference type="EC" id="2.4.2.1" evidence="5"/>
<protein>
    <recommendedName>
        <fullName evidence="5">Purine nucleoside phosphorylase</fullName>
        <ecNumber evidence="5">2.4.2.1</ecNumber>
    </recommendedName>
    <alternativeName>
        <fullName evidence="5">Inosine-guanosine phosphorylase</fullName>
    </alternativeName>
</protein>
<feature type="binding site" evidence="6">
    <location>
        <position position="203"/>
    </location>
    <ligand>
        <name>phosphate</name>
        <dbReference type="ChEBI" id="CHEBI:43474"/>
    </ligand>
</feature>
<reference evidence="8" key="1">
    <citation type="submission" date="2022-06" db="EMBL/GenBank/DDBJ databases">
        <title>Gracilimonas sp. CAU 1638 isolated from sea sediment.</title>
        <authorList>
            <person name="Kim W."/>
        </authorList>
    </citation>
    <scope>NUCLEOTIDE SEQUENCE</scope>
    <source>
        <strain evidence="8">CAU 1638</strain>
    </source>
</reference>
<dbReference type="NCBIfam" id="NF006054">
    <property type="entry name" value="PRK08202.1"/>
    <property type="match status" value="1"/>
</dbReference>